<keyword evidence="5 9" id="KW-0653">Protein transport</keyword>
<comment type="function">
    <text evidence="9">Part of the twin-arginine translocation (Tat) system that transports large folded proteins containing a characteristic twin-arginine motif in their signal peptide across membranes. TatA could form the protein-conducting channel of the Tat system.</text>
</comment>
<dbReference type="PRINTS" id="PR01506">
    <property type="entry name" value="TATBPROTEIN"/>
</dbReference>
<evidence type="ECO:0000256" key="9">
    <source>
        <dbReference type="HAMAP-Rule" id="MF_00236"/>
    </source>
</evidence>
<evidence type="ECO:0000313" key="12">
    <source>
        <dbReference type="Proteomes" id="UP000236893"/>
    </source>
</evidence>
<feature type="region of interest" description="Disordered" evidence="10">
    <location>
        <begin position="50"/>
        <end position="72"/>
    </location>
</feature>
<evidence type="ECO:0000256" key="7">
    <source>
        <dbReference type="ARBA" id="ARBA00023010"/>
    </source>
</evidence>
<keyword evidence="12" id="KW-1185">Reference proteome</keyword>
<dbReference type="Gene3D" id="1.20.5.3310">
    <property type="match status" value="1"/>
</dbReference>
<dbReference type="GO" id="GO:0043953">
    <property type="term" value="P:protein transport by the Tat complex"/>
    <property type="evidence" value="ECO:0007669"/>
    <property type="project" value="UniProtKB-UniRule"/>
</dbReference>
<dbReference type="GO" id="GO:0008320">
    <property type="term" value="F:protein transmembrane transporter activity"/>
    <property type="evidence" value="ECO:0007669"/>
    <property type="project" value="UniProtKB-UniRule"/>
</dbReference>
<dbReference type="PANTHER" id="PTHR42982">
    <property type="entry name" value="SEC-INDEPENDENT PROTEIN TRANSLOCASE PROTEIN TATA"/>
    <property type="match status" value="1"/>
</dbReference>
<dbReference type="NCBIfam" id="TIGR01411">
    <property type="entry name" value="tatAE"/>
    <property type="match status" value="1"/>
</dbReference>
<reference evidence="11 12" key="1">
    <citation type="submission" date="2018-01" db="EMBL/GenBank/DDBJ databases">
        <authorList>
            <person name="Gaut B.S."/>
            <person name="Morton B.R."/>
            <person name="Clegg M.T."/>
            <person name="Duvall M.R."/>
        </authorList>
    </citation>
    <scope>NUCLEOTIDE SEQUENCE [LARGE SCALE GENOMIC DNA]</scope>
    <source>
        <strain evidence="11 12">HR-AV</strain>
    </source>
</reference>
<evidence type="ECO:0000256" key="5">
    <source>
        <dbReference type="ARBA" id="ARBA00022927"/>
    </source>
</evidence>
<comment type="subcellular location">
    <subcellularLocation>
        <location evidence="1 9">Cell membrane</location>
        <topology evidence="1 9">Single-pass membrane protein</topology>
    </subcellularLocation>
</comment>
<comment type="subunit">
    <text evidence="9">Forms a complex with TatC.</text>
</comment>
<protein>
    <recommendedName>
        <fullName evidence="9">Sec-independent protein translocase protein TatA</fullName>
    </recommendedName>
</protein>
<name>A0A2S5AA69_9SPHI</name>
<organism evidence="11 12">
    <name type="scientific">Solitalea longa</name>
    <dbReference type="NCBI Taxonomy" id="2079460"/>
    <lineage>
        <taxon>Bacteria</taxon>
        <taxon>Pseudomonadati</taxon>
        <taxon>Bacteroidota</taxon>
        <taxon>Sphingobacteriia</taxon>
        <taxon>Sphingobacteriales</taxon>
        <taxon>Sphingobacteriaceae</taxon>
        <taxon>Solitalea</taxon>
    </lineage>
</organism>
<evidence type="ECO:0000256" key="1">
    <source>
        <dbReference type="ARBA" id="ARBA00004162"/>
    </source>
</evidence>
<keyword evidence="3 9" id="KW-1003">Cell membrane</keyword>
<comment type="similarity">
    <text evidence="9">Belongs to the TatA/E family.</text>
</comment>
<dbReference type="OrthoDB" id="9812812at2"/>
<dbReference type="Pfam" id="PF02416">
    <property type="entry name" value="TatA_B_E"/>
    <property type="match status" value="1"/>
</dbReference>
<proteinExistence type="inferred from homology"/>
<evidence type="ECO:0000256" key="2">
    <source>
        <dbReference type="ARBA" id="ARBA00022448"/>
    </source>
</evidence>
<keyword evidence="8 9" id="KW-0472">Membrane</keyword>
<dbReference type="InterPro" id="IPR006312">
    <property type="entry name" value="TatA/E"/>
</dbReference>
<sequence length="72" mass="7969">MLNHSLLFLNLGTGELILIMFAILLLFGGKKLPELARGLGKGIREFKDASSGIKQEIEDSMNNPEPSKKEQQ</sequence>
<dbReference type="PANTHER" id="PTHR42982:SF1">
    <property type="entry name" value="SEC-INDEPENDENT PROTEIN TRANSLOCASE PROTEIN TATA"/>
    <property type="match status" value="1"/>
</dbReference>
<dbReference type="AlphaFoldDB" id="A0A2S5AA69"/>
<dbReference type="EMBL" id="PQVF01000001">
    <property type="protein sequence ID" value="POY39272.1"/>
    <property type="molecule type" value="Genomic_DNA"/>
</dbReference>
<dbReference type="GO" id="GO:0033281">
    <property type="term" value="C:TAT protein transport complex"/>
    <property type="evidence" value="ECO:0007669"/>
    <property type="project" value="UniProtKB-UniRule"/>
</dbReference>
<evidence type="ECO:0000256" key="6">
    <source>
        <dbReference type="ARBA" id="ARBA00022989"/>
    </source>
</evidence>
<evidence type="ECO:0000256" key="8">
    <source>
        <dbReference type="ARBA" id="ARBA00023136"/>
    </source>
</evidence>
<dbReference type="HAMAP" id="MF_00236">
    <property type="entry name" value="TatA_E"/>
    <property type="match status" value="1"/>
</dbReference>
<evidence type="ECO:0000256" key="4">
    <source>
        <dbReference type="ARBA" id="ARBA00022692"/>
    </source>
</evidence>
<keyword evidence="7 9" id="KW-0811">Translocation</keyword>
<keyword evidence="4 9" id="KW-0812">Transmembrane</keyword>
<dbReference type="RefSeq" id="WP_103787374.1">
    <property type="nucleotide sequence ID" value="NZ_PQVF01000001.1"/>
</dbReference>
<accession>A0A2S5AA69</accession>
<dbReference type="NCBIfam" id="NF011430">
    <property type="entry name" value="PRK14861.1"/>
    <property type="match status" value="1"/>
</dbReference>
<dbReference type="Proteomes" id="UP000236893">
    <property type="component" value="Unassembled WGS sequence"/>
</dbReference>
<evidence type="ECO:0000256" key="10">
    <source>
        <dbReference type="SAM" id="MobiDB-lite"/>
    </source>
</evidence>
<feature type="transmembrane region" description="Helical" evidence="9">
    <location>
        <begin position="6"/>
        <end position="27"/>
    </location>
</feature>
<keyword evidence="2 9" id="KW-0813">Transport</keyword>
<keyword evidence="6 9" id="KW-1133">Transmembrane helix</keyword>
<gene>
    <name evidence="9" type="primary">tatA</name>
    <name evidence="11" type="ORF">C3K47_01895</name>
</gene>
<evidence type="ECO:0000313" key="11">
    <source>
        <dbReference type="EMBL" id="POY39272.1"/>
    </source>
</evidence>
<evidence type="ECO:0000256" key="3">
    <source>
        <dbReference type="ARBA" id="ARBA00022475"/>
    </source>
</evidence>
<dbReference type="InterPro" id="IPR003369">
    <property type="entry name" value="TatA/B/E"/>
</dbReference>
<comment type="caution">
    <text evidence="11">The sequence shown here is derived from an EMBL/GenBank/DDBJ whole genome shotgun (WGS) entry which is preliminary data.</text>
</comment>